<accession>A0AAP5I4C6</accession>
<protein>
    <submittedName>
        <fullName evidence="2">Uncharacterized protein</fullName>
    </submittedName>
</protein>
<feature type="transmembrane region" description="Helical" evidence="1">
    <location>
        <begin position="93"/>
        <end position="112"/>
    </location>
</feature>
<keyword evidence="3" id="KW-1185">Reference proteome</keyword>
<dbReference type="AlphaFoldDB" id="A0AAP5I4C6"/>
<evidence type="ECO:0000313" key="3">
    <source>
        <dbReference type="Proteomes" id="UP000667802"/>
    </source>
</evidence>
<sequence length="250" mass="29190">MMIKISLQKQQLVILSLSLLTSVLLLLLRVSFLPHSTQYIFLHSLNSLKLSPLTLIHKEFYFLVLCLIFLSLLFLSLEFLLKEFKRYKYKASLPLIINLCTIILFLFIQDIVISQDFNSNLEARKAVVTMIKSGSLQQNESQRVARLDNLNRVLHKVYKLELPTQYSHVSQSRNKPGQINLITNRNNENKMIVFFTSMSDFNYTAWVYKMNANIPIENYLFGVGDLKSYAWLLDTKQVNDNWSWVDVVEK</sequence>
<dbReference type="RefSeq" id="WP_208350938.1">
    <property type="nucleotide sequence ID" value="NZ_CAWQFN010000065.1"/>
</dbReference>
<evidence type="ECO:0000256" key="1">
    <source>
        <dbReference type="SAM" id="Phobius"/>
    </source>
</evidence>
<feature type="transmembrane region" description="Helical" evidence="1">
    <location>
        <begin position="60"/>
        <end position="81"/>
    </location>
</feature>
<evidence type="ECO:0000313" key="2">
    <source>
        <dbReference type="EMBL" id="MDR9894566.1"/>
    </source>
</evidence>
<organism evidence="2 3">
    <name type="scientific">Aetokthonos hydrillicola Thurmond2011</name>
    <dbReference type="NCBI Taxonomy" id="2712845"/>
    <lineage>
        <taxon>Bacteria</taxon>
        <taxon>Bacillati</taxon>
        <taxon>Cyanobacteriota</taxon>
        <taxon>Cyanophyceae</taxon>
        <taxon>Nostocales</taxon>
        <taxon>Hapalosiphonaceae</taxon>
        <taxon>Aetokthonos</taxon>
    </lineage>
</organism>
<dbReference type="Proteomes" id="UP000667802">
    <property type="component" value="Unassembled WGS sequence"/>
</dbReference>
<keyword evidence="1" id="KW-0472">Membrane</keyword>
<proteinExistence type="predicted"/>
<comment type="caution">
    <text evidence="2">The sequence shown here is derived from an EMBL/GenBank/DDBJ whole genome shotgun (WGS) entry which is preliminary data.</text>
</comment>
<name>A0AAP5I4C6_9CYAN</name>
<gene>
    <name evidence="2" type="ORF">G7B40_008265</name>
</gene>
<reference evidence="3" key="1">
    <citation type="journal article" date="2021" name="Science">
        <title>Hunting the eagle killer: A cyanobacterial neurotoxin causes vacuolar myelinopathy.</title>
        <authorList>
            <person name="Breinlinger S."/>
            <person name="Phillips T.J."/>
            <person name="Haram B.N."/>
            <person name="Mares J."/>
            <person name="Martinez Yerena J.A."/>
            <person name="Hrouzek P."/>
            <person name="Sobotka R."/>
            <person name="Henderson W.M."/>
            <person name="Schmieder P."/>
            <person name="Williams S.M."/>
            <person name="Lauderdale J.D."/>
            <person name="Wilde H.D."/>
            <person name="Gerrin W."/>
            <person name="Kust A."/>
            <person name="Washington J.W."/>
            <person name="Wagner C."/>
            <person name="Geier B."/>
            <person name="Liebeke M."/>
            <person name="Enke H."/>
            <person name="Niedermeyer T.H.J."/>
            <person name="Wilde S.B."/>
        </authorList>
    </citation>
    <scope>NUCLEOTIDE SEQUENCE [LARGE SCALE GENOMIC DNA]</scope>
    <source>
        <strain evidence="3">Thurmond2011</strain>
    </source>
</reference>
<keyword evidence="1" id="KW-0812">Transmembrane</keyword>
<keyword evidence="1" id="KW-1133">Transmembrane helix</keyword>
<dbReference type="EMBL" id="JAALHA020000002">
    <property type="protein sequence ID" value="MDR9894566.1"/>
    <property type="molecule type" value="Genomic_DNA"/>
</dbReference>